<feature type="domain" description="POTRA" evidence="5">
    <location>
        <begin position="240"/>
        <end position="314"/>
    </location>
</feature>
<dbReference type="InterPro" id="IPR010827">
    <property type="entry name" value="BamA/TamA_POTRA"/>
</dbReference>
<evidence type="ECO:0000313" key="6">
    <source>
        <dbReference type="EMBL" id="NML75851.1"/>
    </source>
</evidence>
<evidence type="ECO:0000256" key="3">
    <source>
        <dbReference type="ARBA" id="ARBA00023136"/>
    </source>
</evidence>
<keyword evidence="4" id="KW-0732">Signal</keyword>
<comment type="subcellular location">
    <subcellularLocation>
        <location evidence="1">Membrane</location>
    </subcellularLocation>
</comment>
<evidence type="ECO:0000256" key="1">
    <source>
        <dbReference type="ARBA" id="ARBA00004370"/>
    </source>
</evidence>
<sequence>MPCKPIAPKISTAFRRSGTALGLGLALALSPALAHQAFAFKIFGITLFGEDEATNEVIDPVRYDVTLDTDGADKDLADALERSSLLVQGEEAPVSGDLGLVIKARDDRDRLIATLYENARYAGVVRVLVDGRDIDNLPPNPTFPRSGQIPVTVRVDPGPAFTLGKVTLEGDAAGIDPGAYDLAPGNPAGSLVILKAGGRIVDDLKAEGRPLAELTRRDVVADHETNTVDVVLAVDAGPVAPIGEVTVKGARKVDAEFIRRYSRLREGQPYSPEQLKKAAERLRALGVFSSVTINEADTLSADGDLPLGIVVAEGKQRYFGIGASVSSIDGLGLEGYWGHRNLFGRAESLRLEGKVGGLGDFSSVQDLDYSAGVTFIKPGAFFPSATLEASIKGATLTTESYDAASVIGKVALAYEITDYDKVSGGVSLSYDDIDDAFGNNNYLTFGLPITYARDTRDNKLNPTEGLNATLSAIPSYEILGETFFSSFEGSVSGYYGIGAEDRIVLAARVSAGVLVGAGDLEALPATRRFFAGGGGSVRGYAYQEISPYNAAGDATGGRAYALGSFEARIAVTDKIGIVPFLDIGSVTAANYPDFSDMRMGAGLGLRYQTPFGPLRLDVAMPLDRYEGGSTYGIYAGIGQSF</sequence>
<dbReference type="AlphaFoldDB" id="A0A7Y0AYG7"/>
<evidence type="ECO:0000256" key="2">
    <source>
        <dbReference type="ARBA" id="ARBA00022452"/>
    </source>
</evidence>
<keyword evidence="7" id="KW-1185">Reference proteome</keyword>
<keyword evidence="3" id="KW-0472">Membrane</keyword>
<dbReference type="Pfam" id="PF01103">
    <property type="entry name" value="Omp85"/>
    <property type="match status" value="1"/>
</dbReference>
<feature type="signal peptide" evidence="4">
    <location>
        <begin position="1"/>
        <end position="34"/>
    </location>
</feature>
<keyword evidence="2" id="KW-0812">Transmembrane</keyword>
<evidence type="ECO:0000259" key="5">
    <source>
        <dbReference type="PROSITE" id="PS51779"/>
    </source>
</evidence>
<gene>
    <name evidence="6" type="ORF">HHL25_17095</name>
</gene>
<dbReference type="InterPro" id="IPR039910">
    <property type="entry name" value="D15-like"/>
</dbReference>
<dbReference type="Proteomes" id="UP000541470">
    <property type="component" value="Unassembled WGS sequence"/>
</dbReference>
<dbReference type="Pfam" id="PF07244">
    <property type="entry name" value="POTRA"/>
    <property type="match status" value="1"/>
</dbReference>
<feature type="chain" id="PRO_5031102275" evidence="4">
    <location>
        <begin position="35"/>
        <end position="641"/>
    </location>
</feature>
<dbReference type="Gene3D" id="3.10.20.310">
    <property type="entry name" value="membrane protein fhac"/>
    <property type="match status" value="1"/>
</dbReference>
<dbReference type="EMBL" id="JABBGK010000003">
    <property type="protein sequence ID" value="NML75851.1"/>
    <property type="molecule type" value="Genomic_DNA"/>
</dbReference>
<evidence type="ECO:0000313" key="7">
    <source>
        <dbReference type="Proteomes" id="UP000541470"/>
    </source>
</evidence>
<dbReference type="Gene3D" id="2.40.160.50">
    <property type="entry name" value="membrane protein fhac: a member of the omp85/tpsb transporter family"/>
    <property type="match status" value="1"/>
</dbReference>
<dbReference type="InterPro" id="IPR034746">
    <property type="entry name" value="POTRA"/>
</dbReference>
<keyword evidence="2" id="KW-1134">Transmembrane beta strand</keyword>
<dbReference type="PANTHER" id="PTHR12815:SF42">
    <property type="entry name" value="BACTERIAL SURFACE ANTIGEN (D15) DOMAIN-CONTAINING PROTEIN"/>
    <property type="match status" value="1"/>
</dbReference>
<dbReference type="PROSITE" id="PS51779">
    <property type="entry name" value="POTRA"/>
    <property type="match status" value="1"/>
</dbReference>
<name>A0A7Y0AYG7_9HYPH</name>
<dbReference type="PANTHER" id="PTHR12815">
    <property type="entry name" value="SORTING AND ASSEMBLY MACHINERY SAMM50 PROTEIN FAMILY MEMBER"/>
    <property type="match status" value="1"/>
</dbReference>
<dbReference type="RefSeq" id="WP_169593814.1">
    <property type="nucleotide sequence ID" value="NZ_JABBGK010000003.1"/>
</dbReference>
<dbReference type="GO" id="GO:0019867">
    <property type="term" value="C:outer membrane"/>
    <property type="evidence" value="ECO:0007669"/>
    <property type="project" value="InterPro"/>
</dbReference>
<protein>
    <submittedName>
        <fullName evidence="6">Outer membrane protein assembly factor</fullName>
    </submittedName>
</protein>
<proteinExistence type="predicted"/>
<organism evidence="6 7">
    <name type="scientific">Rhizobium terricola</name>
    <dbReference type="NCBI Taxonomy" id="2728849"/>
    <lineage>
        <taxon>Bacteria</taxon>
        <taxon>Pseudomonadati</taxon>
        <taxon>Pseudomonadota</taxon>
        <taxon>Alphaproteobacteria</taxon>
        <taxon>Hyphomicrobiales</taxon>
        <taxon>Rhizobiaceae</taxon>
        <taxon>Rhizobium/Agrobacterium group</taxon>
        <taxon>Rhizobium</taxon>
    </lineage>
</organism>
<comment type="caution">
    <text evidence="6">The sequence shown here is derived from an EMBL/GenBank/DDBJ whole genome shotgun (WGS) entry which is preliminary data.</text>
</comment>
<accession>A0A7Y0AYG7</accession>
<dbReference type="InterPro" id="IPR000184">
    <property type="entry name" value="Bac_surfAg_D15"/>
</dbReference>
<evidence type="ECO:0000256" key="4">
    <source>
        <dbReference type="SAM" id="SignalP"/>
    </source>
</evidence>
<reference evidence="6 7" key="1">
    <citation type="submission" date="2020-04" db="EMBL/GenBank/DDBJ databases">
        <title>Rhizobium sp. S-51 isolated from soil.</title>
        <authorList>
            <person name="Dahal R.H."/>
        </authorList>
    </citation>
    <scope>NUCLEOTIDE SEQUENCE [LARGE SCALE GENOMIC DNA]</scope>
    <source>
        <strain evidence="6 7">S-51</strain>
    </source>
</reference>